<name>A0A420YAU9_9PEZI</name>
<dbReference type="OrthoDB" id="2394218at2759"/>
<gene>
    <name evidence="1" type="ORF">DL546_003542</name>
</gene>
<keyword evidence="2" id="KW-1185">Reference proteome</keyword>
<dbReference type="CDD" id="cd10170">
    <property type="entry name" value="ASKHA_NBD_HSP70"/>
    <property type="match status" value="1"/>
</dbReference>
<dbReference type="Proteomes" id="UP000275385">
    <property type="component" value="Unassembled WGS sequence"/>
</dbReference>
<sequence length="615" mass="68998">MYSYAPDIVVSIDFGTTYTGVAWKTPRTPIQVINDWPGSGDRAERKVPTTLIYNHDGTVSSWGFMCADDNDGPWNGKIRREFFKIFMEAETLLEAQRRGFANAPTTTVEAEQYATDFLQQIYAHVKESIETQMGLQQSGGWADMPVEFLFSVPTTWTSLKMINRFKSIIRNAGFGVESLRHSAHVDLTEAEAAAVATLKTSAVTLDTDSLFLVVDAGGGTTDLALMQVTTVNQEIPQMSSVHQVSGIGIGATLIDQRFVRLVARRLEAYPEVTATGQVPPDYPLRLARSHQFRTVKHKFGERAYTQPHYRIPLEGVSHSFNHAGLLINNGWMTFTLQEIQSLFDPQIDAIVTKITKELDWLREQDHLQQVQYIVLSGGLGSSAYVREQLQHRFSRFCHASANNAAVIPCNDPQLVVVRGLLLSWEQRWATGGHASVLTARIARASYGVVVMKEYDTIHHFGEDSFIDPFGKKWASNQVEWLIRKGDAIRPDSSIVKKLFLLIKPGDTGRSLVTEFVTSQVEPPYMPTSKKKGGVVKVCDVKSDLSGVEEGELEKKHKRAGCFKKGKTWLVCHFEVRVIVTPADLRFELWYKEQKFSGNHDPITVQWDEDGTQIRA</sequence>
<dbReference type="EMBL" id="QVQW01000024">
    <property type="protein sequence ID" value="RKU45013.1"/>
    <property type="molecule type" value="Genomic_DNA"/>
</dbReference>
<dbReference type="PANTHER" id="PTHR42749">
    <property type="entry name" value="CELL SHAPE-DETERMINING PROTEIN MREB"/>
    <property type="match status" value="1"/>
</dbReference>
<reference evidence="1 2" key="1">
    <citation type="submission" date="2018-08" db="EMBL/GenBank/DDBJ databases">
        <title>Draft genome of the lignicolous fungus Coniochaeta pulveracea.</title>
        <authorList>
            <person name="Borstlap C.J."/>
            <person name="De Witt R.N."/>
            <person name="Botha A."/>
            <person name="Volschenk H."/>
        </authorList>
    </citation>
    <scope>NUCLEOTIDE SEQUENCE [LARGE SCALE GENOMIC DNA]</scope>
    <source>
        <strain evidence="1 2">CAB683</strain>
    </source>
</reference>
<dbReference type="PANTHER" id="PTHR42749:SF1">
    <property type="entry name" value="CELL SHAPE-DETERMINING PROTEIN MREB"/>
    <property type="match status" value="1"/>
</dbReference>
<dbReference type="AlphaFoldDB" id="A0A420YAU9"/>
<proteinExistence type="predicted"/>
<protein>
    <submittedName>
        <fullName evidence="1">Uncharacterized protein</fullName>
    </submittedName>
</protein>
<comment type="caution">
    <text evidence="1">The sequence shown here is derived from an EMBL/GenBank/DDBJ whole genome shotgun (WGS) entry which is preliminary data.</text>
</comment>
<evidence type="ECO:0000313" key="1">
    <source>
        <dbReference type="EMBL" id="RKU45013.1"/>
    </source>
</evidence>
<organism evidence="1 2">
    <name type="scientific">Coniochaeta pulveracea</name>
    <dbReference type="NCBI Taxonomy" id="177199"/>
    <lineage>
        <taxon>Eukaryota</taxon>
        <taxon>Fungi</taxon>
        <taxon>Dikarya</taxon>
        <taxon>Ascomycota</taxon>
        <taxon>Pezizomycotina</taxon>
        <taxon>Sordariomycetes</taxon>
        <taxon>Sordariomycetidae</taxon>
        <taxon>Coniochaetales</taxon>
        <taxon>Coniochaetaceae</taxon>
        <taxon>Coniochaeta</taxon>
    </lineage>
</organism>
<dbReference type="SUPFAM" id="SSF53067">
    <property type="entry name" value="Actin-like ATPase domain"/>
    <property type="match status" value="2"/>
</dbReference>
<dbReference type="InterPro" id="IPR043129">
    <property type="entry name" value="ATPase_NBD"/>
</dbReference>
<evidence type="ECO:0000313" key="2">
    <source>
        <dbReference type="Proteomes" id="UP000275385"/>
    </source>
</evidence>
<dbReference type="Gene3D" id="3.90.640.10">
    <property type="entry name" value="Actin, Chain A, domain 4"/>
    <property type="match status" value="1"/>
</dbReference>
<accession>A0A420YAU9</accession>
<dbReference type="Gene3D" id="3.30.420.40">
    <property type="match status" value="2"/>
</dbReference>
<dbReference type="STRING" id="177199.A0A420YAU9"/>